<dbReference type="AlphaFoldDB" id="A0A266QA24"/>
<keyword evidence="7" id="KW-0798">TonB box</keyword>
<evidence type="ECO:0000313" key="15">
    <source>
        <dbReference type="Proteomes" id="UP000216101"/>
    </source>
</evidence>
<evidence type="ECO:0000256" key="7">
    <source>
        <dbReference type="ARBA" id="ARBA00023077"/>
    </source>
</evidence>
<dbReference type="Pfam" id="PF00593">
    <property type="entry name" value="TonB_dep_Rec_b-barrel"/>
    <property type="match status" value="1"/>
</dbReference>
<keyword evidence="6 12" id="KW-0732">Signal</keyword>
<keyword evidence="10 11" id="KW-0998">Cell outer membrane</keyword>
<dbReference type="PANTHER" id="PTHR30069">
    <property type="entry name" value="TONB-DEPENDENT OUTER MEMBRANE RECEPTOR"/>
    <property type="match status" value="1"/>
</dbReference>
<keyword evidence="9" id="KW-0675">Receptor</keyword>
<dbReference type="SUPFAM" id="SSF56935">
    <property type="entry name" value="Porins"/>
    <property type="match status" value="1"/>
</dbReference>
<dbReference type="InterPro" id="IPR000531">
    <property type="entry name" value="Beta-barrel_TonB"/>
</dbReference>
<keyword evidence="15" id="KW-1185">Reference proteome</keyword>
<dbReference type="Proteomes" id="UP000216101">
    <property type="component" value="Unassembled WGS sequence"/>
</dbReference>
<feature type="signal peptide" evidence="12">
    <location>
        <begin position="1"/>
        <end position="23"/>
    </location>
</feature>
<name>A0A266QA24_9GAMM</name>
<evidence type="ECO:0000256" key="12">
    <source>
        <dbReference type="SAM" id="SignalP"/>
    </source>
</evidence>
<evidence type="ECO:0000256" key="11">
    <source>
        <dbReference type="PROSITE-ProRule" id="PRU01360"/>
    </source>
</evidence>
<protein>
    <recommendedName>
        <fullName evidence="13">TonB-dependent receptor-like beta-barrel domain-containing protein</fullName>
    </recommendedName>
</protein>
<comment type="similarity">
    <text evidence="2">Belongs to the TonB-dependent receptor family. Hemoglobin/haptoglobin binding protein subfamily.</text>
</comment>
<feature type="domain" description="TonB-dependent receptor-like beta-barrel" evidence="13">
    <location>
        <begin position="236"/>
        <end position="618"/>
    </location>
</feature>
<dbReference type="InterPro" id="IPR039426">
    <property type="entry name" value="TonB-dep_rcpt-like"/>
</dbReference>
<dbReference type="GO" id="GO:0015344">
    <property type="term" value="F:siderophore uptake transmembrane transporter activity"/>
    <property type="evidence" value="ECO:0007669"/>
    <property type="project" value="TreeGrafter"/>
</dbReference>
<evidence type="ECO:0000256" key="4">
    <source>
        <dbReference type="ARBA" id="ARBA00022452"/>
    </source>
</evidence>
<evidence type="ECO:0000256" key="6">
    <source>
        <dbReference type="ARBA" id="ARBA00022729"/>
    </source>
</evidence>
<accession>A0A266QA24</accession>
<dbReference type="PROSITE" id="PS52016">
    <property type="entry name" value="TONB_DEPENDENT_REC_3"/>
    <property type="match status" value="1"/>
</dbReference>
<proteinExistence type="inferred from homology"/>
<evidence type="ECO:0000313" key="14">
    <source>
        <dbReference type="EMBL" id="OZY86734.1"/>
    </source>
</evidence>
<evidence type="ECO:0000256" key="10">
    <source>
        <dbReference type="ARBA" id="ARBA00023237"/>
    </source>
</evidence>
<dbReference type="GO" id="GO:0044718">
    <property type="term" value="P:siderophore transmembrane transport"/>
    <property type="evidence" value="ECO:0007669"/>
    <property type="project" value="TreeGrafter"/>
</dbReference>
<reference evidence="15" key="1">
    <citation type="submission" date="2017-05" db="EMBL/GenBank/DDBJ databases">
        <authorList>
            <person name="Barney B.M."/>
        </authorList>
    </citation>
    <scope>NUCLEOTIDE SEQUENCE [LARGE SCALE GENOMIC DNA]</scope>
    <source>
        <strain evidence="15">PSBB022</strain>
    </source>
</reference>
<evidence type="ECO:0000256" key="8">
    <source>
        <dbReference type="ARBA" id="ARBA00023136"/>
    </source>
</evidence>
<sequence length="679" mass="75605">MYAPAVRACLPLVIGLTALPAMADSPQPETGVEEMVVQGRKSDYSVITENAQKIIDAPGSLGDPLMAVFSLPGVLSEGDGGGAPAVRGSSPSDNLYRVDGAPAGYVFHAFSTSIFNENIIQDFQLFSAGFGPSYGGAIGGVFDIKLRDPRDQAIATKVDVSILRAGLFVEGAATENSAFYLSARSSLLQYFYDADEDEEEDGIKIQDAPEDTDYQFKYQYRLGDHHKFTLSANGATDLVAAEFTERSTEAMEDPDFAGDAKVENTFNNQSLRWQYDSGNGSLMDVQVGHYRDNADTFWGGDKYFFELEKESSYLLADYSHVVGAGHTLSLGGQAQVSDYRYRGRFINYVCTEFDPDCLLRRGELLELSEPLKVQEQQVYINDHWQMTERLSVDLGVHGHHNDLTNESFAHPRVAVSWEFIDDWTLSAAGGRYNRLPDIDKVFASFGNPDLKSPTSNHYTLGIRHELDDGWSWSVNGYYKTMAQLPLASEVDDTSKPPYTNNTEGEAYGVDIFINKDRIDRWYGWFAISASHSNRTNQLTGIKRDYYLDTPLVVNAVVNYQLTDNWNLGTRLTAQSGRAITPIVGVQPNPYFEDHLLPVYGEPYGDNLPPYIRLDLRAQRQMTLFGVPGTYNIDVLNVLNRENVSDRHLDYKRTRETGQLSLKDEAGLGLILSLGLSLQF</sequence>
<dbReference type="RefSeq" id="WP_094984338.1">
    <property type="nucleotide sequence ID" value="NZ_NHNI01000001.1"/>
</dbReference>
<keyword evidence="3 11" id="KW-0813">Transport</keyword>
<comment type="subcellular location">
    <subcellularLocation>
        <location evidence="1 11">Cell outer membrane</location>
        <topology evidence="1 11">Multi-pass membrane protein</topology>
    </subcellularLocation>
</comment>
<evidence type="ECO:0000256" key="5">
    <source>
        <dbReference type="ARBA" id="ARBA00022692"/>
    </source>
</evidence>
<dbReference type="InterPro" id="IPR036942">
    <property type="entry name" value="Beta-barrel_TonB_sf"/>
</dbReference>
<comment type="caution">
    <text evidence="14">The sequence shown here is derived from an EMBL/GenBank/DDBJ whole genome shotgun (WGS) entry which is preliminary data.</text>
</comment>
<gene>
    <name evidence="14" type="ORF">CBP51_06900</name>
</gene>
<keyword evidence="5 11" id="KW-0812">Transmembrane</keyword>
<dbReference type="Gene3D" id="2.40.170.20">
    <property type="entry name" value="TonB-dependent receptor, beta-barrel domain"/>
    <property type="match status" value="1"/>
</dbReference>
<dbReference type="PANTHER" id="PTHR30069:SF29">
    <property type="entry name" value="HEMOGLOBIN AND HEMOGLOBIN-HAPTOGLOBIN-BINDING PROTEIN 1-RELATED"/>
    <property type="match status" value="1"/>
</dbReference>
<evidence type="ECO:0000256" key="2">
    <source>
        <dbReference type="ARBA" id="ARBA00008143"/>
    </source>
</evidence>
<keyword evidence="4 11" id="KW-1134">Transmembrane beta strand</keyword>
<evidence type="ECO:0000259" key="13">
    <source>
        <dbReference type="Pfam" id="PF00593"/>
    </source>
</evidence>
<dbReference type="EMBL" id="NHNI01000001">
    <property type="protein sequence ID" value="OZY86734.1"/>
    <property type="molecule type" value="Genomic_DNA"/>
</dbReference>
<evidence type="ECO:0000256" key="9">
    <source>
        <dbReference type="ARBA" id="ARBA00023170"/>
    </source>
</evidence>
<organism evidence="14 15">
    <name type="scientific">Cellvibrio mixtus</name>
    <dbReference type="NCBI Taxonomy" id="39650"/>
    <lineage>
        <taxon>Bacteria</taxon>
        <taxon>Pseudomonadati</taxon>
        <taxon>Pseudomonadota</taxon>
        <taxon>Gammaproteobacteria</taxon>
        <taxon>Cellvibrionales</taxon>
        <taxon>Cellvibrionaceae</taxon>
        <taxon>Cellvibrio</taxon>
    </lineage>
</organism>
<feature type="chain" id="PRO_5013080010" description="TonB-dependent receptor-like beta-barrel domain-containing protein" evidence="12">
    <location>
        <begin position="24"/>
        <end position="679"/>
    </location>
</feature>
<dbReference type="GO" id="GO:0009279">
    <property type="term" value="C:cell outer membrane"/>
    <property type="evidence" value="ECO:0007669"/>
    <property type="project" value="UniProtKB-SubCell"/>
</dbReference>
<keyword evidence="8 11" id="KW-0472">Membrane</keyword>
<evidence type="ECO:0000256" key="3">
    <source>
        <dbReference type="ARBA" id="ARBA00022448"/>
    </source>
</evidence>
<evidence type="ECO:0000256" key="1">
    <source>
        <dbReference type="ARBA" id="ARBA00004571"/>
    </source>
</evidence>